<feature type="domain" description="Rieske" evidence="5">
    <location>
        <begin position="5"/>
        <end position="100"/>
    </location>
</feature>
<dbReference type="EMBL" id="VBAN01000185">
    <property type="protein sequence ID" value="TMI81952.1"/>
    <property type="molecule type" value="Genomic_DNA"/>
</dbReference>
<gene>
    <name evidence="6" type="ORF">E6H03_06330</name>
</gene>
<keyword evidence="3" id="KW-0408">Iron</keyword>
<dbReference type="Gene3D" id="2.102.10.10">
    <property type="entry name" value="Rieske [2Fe-2S] iron-sulphur domain"/>
    <property type="match status" value="1"/>
</dbReference>
<dbReference type="PANTHER" id="PTHR21496">
    <property type="entry name" value="FERREDOXIN-RELATED"/>
    <property type="match status" value="1"/>
</dbReference>
<proteinExistence type="predicted"/>
<dbReference type="CDD" id="cd03528">
    <property type="entry name" value="Rieske_RO_ferredoxin"/>
    <property type="match status" value="1"/>
</dbReference>
<dbReference type="GO" id="GO:0046872">
    <property type="term" value="F:metal ion binding"/>
    <property type="evidence" value="ECO:0007669"/>
    <property type="project" value="UniProtKB-KW"/>
</dbReference>
<dbReference type="InterPro" id="IPR017941">
    <property type="entry name" value="Rieske_2Fe-2S"/>
</dbReference>
<evidence type="ECO:0000256" key="1">
    <source>
        <dbReference type="ARBA" id="ARBA00022714"/>
    </source>
</evidence>
<evidence type="ECO:0000313" key="7">
    <source>
        <dbReference type="Proteomes" id="UP000318093"/>
    </source>
</evidence>
<keyword evidence="4" id="KW-0411">Iron-sulfur</keyword>
<keyword evidence="1" id="KW-0001">2Fe-2S</keyword>
<dbReference type="PROSITE" id="PS51296">
    <property type="entry name" value="RIESKE"/>
    <property type="match status" value="1"/>
</dbReference>
<evidence type="ECO:0000313" key="6">
    <source>
        <dbReference type="EMBL" id="TMI81952.1"/>
    </source>
</evidence>
<name>A0A537JF29_9BACT</name>
<dbReference type="InterPro" id="IPR036922">
    <property type="entry name" value="Rieske_2Fe-2S_sf"/>
</dbReference>
<evidence type="ECO:0000256" key="4">
    <source>
        <dbReference type="ARBA" id="ARBA00023014"/>
    </source>
</evidence>
<dbReference type="Proteomes" id="UP000318093">
    <property type="component" value="Unassembled WGS sequence"/>
</dbReference>
<dbReference type="SUPFAM" id="SSF50022">
    <property type="entry name" value="ISP domain"/>
    <property type="match status" value="1"/>
</dbReference>
<evidence type="ECO:0000256" key="3">
    <source>
        <dbReference type="ARBA" id="ARBA00023004"/>
    </source>
</evidence>
<evidence type="ECO:0000256" key="2">
    <source>
        <dbReference type="ARBA" id="ARBA00022723"/>
    </source>
</evidence>
<protein>
    <submittedName>
        <fullName evidence="6">Non-heme iron oxygenase ferredoxin subunit</fullName>
    </submittedName>
</protein>
<dbReference type="GO" id="GO:0016705">
    <property type="term" value="F:oxidoreductase activity, acting on paired donors, with incorporation or reduction of molecular oxygen"/>
    <property type="evidence" value="ECO:0007669"/>
    <property type="project" value="UniProtKB-ARBA"/>
</dbReference>
<evidence type="ECO:0000259" key="5">
    <source>
        <dbReference type="PROSITE" id="PS51296"/>
    </source>
</evidence>
<keyword evidence="2" id="KW-0479">Metal-binding</keyword>
<organism evidence="6 7">
    <name type="scientific">Candidatus Segetimicrobium genomatis</name>
    <dbReference type="NCBI Taxonomy" id="2569760"/>
    <lineage>
        <taxon>Bacteria</taxon>
        <taxon>Bacillati</taxon>
        <taxon>Candidatus Sysuimicrobiota</taxon>
        <taxon>Candidatus Sysuimicrobiia</taxon>
        <taxon>Candidatus Sysuimicrobiales</taxon>
        <taxon>Candidatus Segetimicrobiaceae</taxon>
        <taxon>Candidatus Segetimicrobium</taxon>
    </lineage>
</organism>
<sequence>MSEYVRVARTHEIAPGTMKRVEVAGHAVVVVNLGGEFFAIDDICTHEEASLSRGTLTGEVVICPKHGARFNVKTGRVLALPAVRSAAIYPVRVEGDEVLVSPEPQRTAGVPHRR</sequence>
<reference evidence="6 7" key="1">
    <citation type="journal article" date="2019" name="Nat. Microbiol.">
        <title>Mediterranean grassland soil C-N compound turnover is dependent on rainfall and depth, and is mediated by genomically divergent microorganisms.</title>
        <authorList>
            <person name="Diamond S."/>
            <person name="Andeer P.F."/>
            <person name="Li Z."/>
            <person name="Crits-Christoph A."/>
            <person name="Burstein D."/>
            <person name="Anantharaman K."/>
            <person name="Lane K.R."/>
            <person name="Thomas B.C."/>
            <person name="Pan C."/>
            <person name="Northen T.R."/>
            <person name="Banfield J.F."/>
        </authorList>
    </citation>
    <scope>NUCLEOTIDE SEQUENCE [LARGE SCALE GENOMIC DNA]</scope>
    <source>
        <strain evidence="6">NP_6</strain>
    </source>
</reference>
<dbReference type="AlphaFoldDB" id="A0A537JF29"/>
<comment type="caution">
    <text evidence="6">The sequence shown here is derived from an EMBL/GenBank/DDBJ whole genome shotgun (WGS) entry which is preliminary data.</text>
</comment>
<accession>A0A537JF29</accession>
<dbReference type="PANTHER" id="PTHR21496:SF23">
    <property type="entry name" value="3-PHENYLPROPIONATE_CINNAMIC ACID DIOXYGENASE FERREDOXIN SUBUNIT"/>
    <property type="match status" value="1"/>
</dbReference>
<dbReference type="Pfam" id="PF00355">
    <property type="entry name" value="Rieske"/>
    <property type="match status" value="1"/>
</dbReference>
<dbReference type="GO" id="GO:0004497">
    <property type="term" value="F:monooxygenase activity"/>
    <property type="evidence" value="ECO:0007669"/>
    <property type="project" value="UniProtKB-ARBA"/>
</dbReference>
<dbReference type="GO" id="GO:0051537">
    <property type="term" value="F:2 iron, 2 sulfur cluster binding"/>
    <property type="evidence" value="ECO:0007669"/>
    <property type="project" value="UniProtKB-KW"/>
</dbReference>